<feature type="transmembrane region" description="Helical" evidence="1">
    <location>
        <begin position="414"/>
        <end position="433"/>
    </location>
</feature>
<keyword evidence="1" id="KW-0812">Transmembrane</keyword>
<accession>A0ABY8LH39</accession>
<keyword evidence="1" id="KW-0472">Membrane</keyword>
<feature type="transmembrane region" description="Helical" evidence="1">
    <location>
        <begin position="469"/>
        <end position="490"/>
    </location>
</feature>
<keyword evidence="4" id="KW-1185">Reference proteome</keyword>
<keyword evidence="1" id="KW-1133">Transmembrane helix</keyword>
<feature type="transmembrane region" description="Helical" evidence="1">
    <location>
        <begin position="352"/>
        <end position="369"/>
    </location>
</feature>
<feature type="domain" description="Serine aminopeptidase S33" evidence="2">
    <location>
        <begin position="57"/>
        <end position="163"/>
    </location>
</feature>
<dbReference type="SUPFAM" id="SSF53474">
    <property type="entry name" value="alpha/beta-Hydrolases"/>
    <property type="match status" value="1"/>
</dbReference>
<organism evidence="3 4">
    <name type="scientific">Jannaschia ovalis</name>
    <dbReference type="NCBI Taxonomy" id="3038773"/>
    <lineage>
        <taxon>Bacteria</taxon>
        <taxon>Pseudomonadati</taxon>
        <taxon>Pseudomonadota</taxon>
        <taxon>Alphaproteobacteria</taxon>
        <taxon>Rhodobacterales</taxon>
        <taxon>Roseobacteraceae</taxon>
        <taxon>Jannaschia</taxon>
    </lineage>
</organism>
<feature type="transmembrane region" description="Helical" evidence="1">
    <location>
        <begin position="263"/>
        <end position="283"/>
    </location>
</feature>
<feature type="transmembrane region" description="Helical" evidence="1">
    <location>
        <begin position="320"/>
        <end position="340"/>
    </location>
</feature>
<dbReference type="Proteomes" id="UP001243420">
    <property type="component" value="Chromosome"/>
</dbReference>
<evidence type="ECO:0000256" key="1">
    <source>
        <dbReference type="SAM" id="Phobius"/>
    </source>
</evidence>
<name>A0ABY8LH39_9RHOB</name>
<proteinExistence type="predicted"/>
<feature type="transmembrane region" description="Helical" evidence="1">
    <location>
        <begin position="295"/>
        <end position="314"/>
    </location>
</feature>
<dbReference type="Pfam" id="PF12146">
    <property type="entry name" value="Hydrolase_4"/>
    <property type="match status" value="1"/>
</dbReference>
<dbReference type="GO" id="GO:0016787">
    <property type="term" value="F:hydrolase activity"/>
    <property type="evidence" value="ECO:0007669"/>
    <property type="project" value="UniProtKB-KW"/>
</dbReference>
<evidence type="ECO:0000313" key="3">
    <source>
        <dbReference type="EMBL" id="WGH79499.1"/>
    </source>
</evidence>
<keyword evidence="3" id="KW-0378">Hydrolase</keyword>
<feature type="transmembrane region" description="Helical" evidence="1">
    <location>
        <begin position="389"/>
        <end position="407"/>
    </location>
</feature>
<reference evidence="3 4" key="1">
    <citation type="submission" date="2023-04" db="EMBL/GenBank/DDBJ databases">
        <title>Jannaschia ovalis sp. nov., a marine bacterium isolated from sea tidal flat.</title>
        <authorList>
            <person name="Kwon D.Y."/>
            <person name="Kim J.-J."/>
        </authorList>
    </citation>
    <scope>NUCLEOTIDE SEQUENCE [LARGE SCALE GENOMIC DNA]</scope>
    <source>
        <strain evidence="3 4">GRR-S6-38</strain>
    </source>
</reference>
<sequence>MIRRRAIMLLVAVAAGLVAALAVLTLERQRADLVVETRSLAESPATIWRTPDTDAAPLVVIAHGYAGSRQMMQALAITLARSGFVAVTFDFQGHGRHPDPMNGDVTSLDGATAQLVAQTVSVTRAARALPGVAGPVALVGHSMATDIVIRASAQIEDTAAVVAISMYSDAVEPGFPERLLILSGAREGRLREVALDRLQQLDPDAAEGETIRAGAVERRAVAAPLVGHVGVLYSATTLSETRDWIAGAMGRPAFGPLPNPGPWIAVLLGALVLLAWPLSGLLGRTPPPTPRPWTTALVPLAAPVLPALAAAALFPPSLLGLGAFGALTAFFGVWGGVQLATLWRAGRRPGPVAGAAGLALLLLWGLVLFAPALDRYGAAFLPRGPRLEVMGLLFLGTVPFCLGDALLTRGLGWLPRLAVRLLPLAVLLVAMLLSPRLGIAFTVLPVMILFWAVYGLAARWLVAGRGIWATGLGLGLILAWAIAASTPLVAA</sequence>
<gene>
    <name evidence="3" type="ORF">P8627_04330</name>
</gene>
<dbReference type="EMBL" id="CP122537">
    <property type="protein sequence ID" value="WGH79499.1"/>
    <property type="molecule type" value="Genomic_DNA"/>
</dbReference>
<dbReference type="InterPro" id="IPR022742">
    <property type="entry name" value="Hydrolase_4"/>
</dbReference>
<protein>
    <submittedName>
        <fullName evidence="3">Alpha/beta hydrolase</fullName>
    </submittedName>
</protein>
<dbReference type="Gene3D" id="3.40.50.1820">
    <property type="entry name" value="alpha/beta hydrolase"/>
    <property type="match status" value="1"/>
</dbReference>
<evidence type="ECO:0000313" key="4">
    <source>
        <dbReference type="Proteomes" id="UP001243420"/>
    </source>
</evidence>
<dbReference type="RefSeq" id="WP_279966374.1">
    <property type="nucleotide sequence ID" value="NZ_CP122537.1"/>
</dbReference>
<dbReference type="InterPro" id="IPR029058">
    <property type="entry name" value="AB_hydrolase_fold"/>
</dbReference>
<evidence type="ECO:0000259" key="2">
    <source>
        <dbReference type="Pfam" id="PF12146"/>
    </source>
</evidence>
<feature type="transmembrane region" description="Helical" evidence="1">
    <location>
        <begin position="439"/>
        <end position="462"/>
    </location>
</feature>